<comment type="caution">
    <text evidence="2">The sequence shown here is derived from an EMBL/GenBank/DDBJ whole genome shotgun (WGS) entry which is preliminary data.</text>
</comment>
<dbReference type="Proteomes" id="UP000642920">
    <property type="component" value="Unassembled WGS sequence"/>
</dbReference>
<dbReference type="Pfam" id="PF11276">
    <property type="entry name" value="DUF3078"/>
    <property type="match status" value="1"/>
</dbReference>
<dbReference type="InterPro" id="IPR021428">
    <property type="entry name" value="DUF3078"/>
</dbReference>
<proteinExistence type="predicted"/>
<gene>
    <name evidence="2" type="ORF">JKP34_05985</name>
</gene>
<evidence type="ECO:0000256" key="1">
    <source>
        <dbReference type="SAM" id="SignalP"/>
    </source>
</evidence>
<organism evidence="2 3">
    <name type="scientific">Marivirga atlantica</name>
    <dbReference type="NCBI Taxonomy" id="1548457"/>
    <lineage>
        <taxon>Bacteria</taxon>
        <taxon>Pseudomonadati</taxon>
        <taxon>Bacteroidota</taxon>
        <taxon>Cytophagia</taxon>
        <taxon>Cytophagales</taxon>
        <taxon>Marivirgaceae</taxon>
        <taxon>Marivirga</taxon>
    </lineage>
</organism>
<evidence type="ECO:0000313" key="2">
    <source>
        <dbReference type="EMBL" id="MBL0764792.1"/>
    </source>
</evidence>
<sequence>MKKLSLIVAIIFSVLQLKAQNDTIPADTSYWTKEAVINLNFSQVSLTNWAGGGQSSISITGLTNFKADYEKGKNLWANRLDMAYGILRQGDEDQPFIKTDDNIILTSRYSRKMTQNWFASALVDFRTQFAEGVEEIDGRDSVISKFMAPGFLLANIGITYKYKKIFNATLSPLSSKTTFVLDDSLSSSGAYGVEAGDKYRFQGGVNFASAFNKTIVENVTFSSNLNLFAAYEELAEIDVNWENTLVFKVNKFINATFSTQLIYDEDIKSKEIVVNETTGDTRLAPGVQFKSAIAIGFSLKI</sequence>
<accession>A0A937DE16</accession>
<feature type="chain" id="PRO_5037059187" evidence="1">
    <location>
        <begin position="20"/>
        <end position="301"/>
    </location>
</feature>
<dbReference type="AlphaFoldDB" id="A0A937DE16"/>
<feature type="signal peptide" evidence="1">
    <location>
        <begin position="1"/>
        <end position="19"/>
    </location>
</feature>
<dbReference type="RefSeq" id="WP_201918696.1">
    <property type="nucleotide sequence ID" value="NZ_JAERQG010000001.1"/>
</dbReference>
<reference evidence="2" key="1">
    <citation type="submission" date="2021-01" db="EMBL/GenBank/DDBJ databases">
        <title>Marivirga sp. nov., isolated from intertidal surface sediments.</title>
        <authorList>
            <person name="Zhang M."/>
        </authorList>
    </citation>
    <scope>NUCLEOTIDE SEQUENCE</scope>
    <source>
        <strain evidence="2">SM1354</strain>
    </source>
</reference>
<dbReference type="EMBL" id="JAERQG010000001">
    <property type="protein sequence ID" value="MBL0764792.1"/>
    <property type="molecule type" value="Genomic_DNA"/>
</dbReference>
<protein>
    <submittedName>
        <fullName evidence="2">DUF3078 domain-containing protein</fullName>
    </submittedName>
</protein>
<name>A0A937DE16_9BACT</name>
<keyword evidence="3" id="KW-1185">Reference proteome</keyword>
<keyword evidence="1" id="KW-0732">Signal</keyword>
<evidence type="ECO:0000313" key="3">
    <source>
        <dbReference type="Proteomes" id="UP000642920"/>
    </source>
</evidence>